<feature type="domain" description="FAD-binding FR-type" evidence="14">
    <location>
        <begin position="276"/>
        <end position="379"/>
    </location>
</feature>
<keyword evidence="2" id="KW-0285">Flavoprotein</keyword>
<dbReference type="SUPFAM" id="SSF63380">
    <property type="entry name" value="Riboflavin synthase domain-like"/>
    <property type="match status" value="1"/>
</dbReference>
<evidence type="ECO:0000256" key="6">
    <source>
        <dbReference type="ARBA" id="ARBA00022827"/>
    </source>
</evidence>
<dbReference type="STRING" id="1117707.VQ7734_04391"/>
<dbReference type="PROSITE" id="PS51340">
    <property type="entry name" value="MOSC"/>
    <property type="match status" value="1"/>
</dbReference>
<dbReference type="InterPro" id="IPR001433">
    <property type="entry name" value="OxRdtase_FAD/NAD-bd"/>
</dbReference>
<evidence type="ECO:0000313" key="16">
    <source>
        <dbReference type="Proteomes" id="UP000184600"/>
    </source>
</evidence>
<keyword evidence="4" id="KW-0001">2Fe-2S</keyword>
<evidence type="ECO:0000256" key="11">
    <source>
        <dbReference type="ARBA" id="ARBA00061434"/>
    </source>
</evidence>
<comment type="cofactor">
    <cofactor evidence="10">
        <name>[2Fe-2S] cluster</name>
        <dbReference type="ChEBI" id="CHEBI:190135"/>
    </cofactor>
</comment>
<evidence type="ECO:0000256" key="8">
    <source>
        <dbReference type="ARBA" id="ARBA00023004"/>
    </source>
</evidence>
<dbReference type="OrthoDB" id="581532at2"/>
<organism evidence="15 16">
    <name type="scientific">Vibrio quintilis</name>
    <dbReference type="NCBI Taxonomy" id="1117707"/>
    <lineage>
        <taxon>Bacteria</taxon>
        <taxon>Pseudomonadati</taxon>
        <taxon>Pseudomonadota</taxon>
        <taxon>Gammaproteobacteria</taxon>
        <taxon>Vibrionales</taxon>
        <taxon>Vibrionaceae</taxon>
        <taxon>Vibrio</taxon>
    </lineage>
</organism>
<dbReference type="InterPro" id="IPR005302">
    <property type="entry name" value="MoCF_Sase_C"/>
</dbReference>
<evidence type="ECO:0000313" key="15">
    <source>
        <dbReference type="EMBL" id="SHO58619.1"/>
    </source>
</evidence>
<dbReference type="GO" id="GO:0030151">
    <property type="term" value="F:molybdenum ion binding"/>
    <property type="evidence" value="ECO:0007669"/>
    <property type="project" value="InterPro"/>
</dbReference>
<reference evidence="16" key="1">
    <citation type="submission" date="2016-12" db="EMBL/GenBank/DDBJ databases">
        <authorList>
            <person name="Rodrigo-Torres L."/>
            <person name="Arahal R.D."/>
            <person name="Lucena T."/>
        </authorList>
    </citation>
    <scope>NUCLEOTIDE SEQUENCE [LARGE SCALE GENOMIC DNA]</scope>
</reference>
<name>A0A1M7Z0Y3_9VIBR</name>
<keyword evidence="6" id="KW-0274">FAD</keyword>
<dbReference type="Pfam" id="PF00175">
    <property type="entry name" value="NAD_binding_1"/>
    <property type="match status" value="1"/>
</dbReference>
<dbReference type="InterPro" id="IPR005303">
    <property type="entry name" value="MOCOS_middle"/>
</dbReference>
<dbReference type="InterPro" id="IPR008333">
    <property type="entry name" value="Cbr1-like_FAD-bd_dom"/>
</dbReference>
<dbReference type="Pfam" id="PF00111">
    <property type="entry name" value="Fer2"/>
    <property type="match status" value="1"/>
</dbReference>
<dbReference type="InterPro" id="IPR050415">
    <property type="entry name" value="MRET"/>
</dbReference>
<evidence type="ECO:0000256" key="2">
    <source>
        <dbReference type="ARBA" id="ARBA00022630"/>
    </source>
</evidence>
<feature type="domain" description="2Fe-2S ferredoxin-type" evidence="12">
    <location>
        <begin position="521"/>
        <end position="605"/>
    </location>
</feature>
<proteinExistence type="inferred from homology"/>
<evidence type="ECO:0000259" key="14">
    <source>
        <dbReference type="PROSITE" id="PS51384"/>
    </source>
</evidence>
<dbReference type="GO" id="GO:0051537">
    <property type="term" value="F:2 iron, 2 sulfur cluster binding"/>
    <property type="evidence" value="ECO:0007669"/>
    <property type="project" value="UniProtKB-KW"/>
</dbReference>
<dbReference type="InterPro" id="IPR039261">
    <property type="entry name" value="FNR_nucleotide-bd"/>
</dbReference>
<dbReference type="CDD" id="cd00207">
    <property type="entry name" value="fer2"/>
    <property type="match status" value="1"/>
</dbReference>
<gene>
    <name evidence="15" type="ORF">VQ7734_04391</name>
</gene>
<dbReference type="RefSeq" id="WP_073586064.1">
    <property type="nucleotide sequence ID" value="NZ_AP024898.1"/>
</dbReference>
<dbReference type="InterPro" id="IPR017927">
    <property type="entry name" value="FAD-bd_FR_type"/>
</dbReference>
<keyword evidence="3" id="KW-0472">Membrane</keyword>
<dbReference type="SUPFAM" id="SSF54292">
    <property type="entry name" value="2Fe-2S ferredoxin-like"/>
    <property type="match status" value="1"/>
</dbReference>
<keyword evidence="3" id="KW-0812">Transmembrane</keyword>
<dbReference type="Pfam" id="PF00970">
    <property type="entry name" value="FAD_binding_6"/>
    <property type="match status" value="1"/>
</dbReference>
<evidence type="ECO:0000256" key="5">
    <source>
        <dbReference type="ARBA" id="ARBA00022723"/>
    </source>
</evidence>
<keyword evidence="16" id="KW-1185">Reference proteome</keyword>
<dbReference type="InterPro" id="IPR036010">
    <property type="entry name" value="2Fe-2S_ferredoxin-like_sf"/>
</dbReference>
<dbReference type="InterPro" id="IPR001041">
    <property type="entry name" value="2Fe-2S_ferredoxin-type"/>
</dbReference>
<dbReference type="PROSITE" id="PS51085">
    <property type="entry name" value="2FE2S_FER_2"/>
    <property type="match status" value="1"/>
</dbReference>
<keyword evidence="8" id="KW-0408">Iron</keyword>
<evidence type="ECO:0000256" key="1">
    <source>
        <dbReference type="ARBA" id="ARBA00001974"/>
    </source>
</evidence>
<dbReference type="PRINTS" id="PR00371">
    <property type="entry name" value="FPNCR"/>
</dbReference>
<dbReference type="Pfam" id="PF03476">
    <property type="entry name" value="MOSC_N"/>
    <property type="match status" value="1"/>
</dbReference>
<evidence type="ECO:0000256" key="9">
    <source>
        <dbReference type="ARBA" id="ARBA00023014"/>
    </source>
</evidence>
<evidence type="ECO:0000256" key="10">
    <source>
        <dbReference type="ARBA" id="ARBA00034078"/>
    </source>
</evidence>
<dbReference type="GO" id="GO:0016491">
    <property type="term" value="F:oxidoreductase activity"/>
    <property type="evidence" value="ECO:0007669"/>
    <property type="project" value="UniProtKB-KW"/>
</dbReference>
<keyword evidence="7" id="KW-0560">Oxidoreductase</keyword>
<dbReference type="InterPro" id="IPR017938">
    <property type="entry name" value="Riboflavin_synthase-like_b-brl"/>
</dbReference>
<dbReference type="SUPFAM" id="SSF50800">
    <property type="entry name" value="PK beta-barrel domain-like"/>
    <property type="match status" value="1"/>
</dbReference>
<dbReference type="Gene3D" id="3.40.50.80">
    <property type="entry name" value="Nucleotide-binding domain of ferredoxin-NADP reductase (FNR) module"/>
    <property type="match status" value="1"/>
</dbReference>
<dbReference type="Pfam" id="PF03473">
    <property type="entry name" value="MOSC"/>
    <property type="match status" value="1"/>
</dbReference>
<dbReference type="AlphaFoldDB" id="A0A1M7Z0Y3"/>
<accession>A0A1M7Z0Y3</accession>
<dbReference type="Gene3D" id="2.40.30.10">
    <property type="entry name" value="Translation factors"/>
    <property type="match status" value="1"/>
</dbReference>
<dbReference type="PANTHER" id="PTHR47354:SF6">
    <property type="entry name" value="NADH OXIDOREDUCTASE HCR"/>
    <property type="match status" value="1"/>
</dbReference>
<comment type="cofactor">
    <cofactor evidence="1">
        <name>FAD</name>
        <dbReference type="ChEBI" id="CHEBI:57692"/>
    </cofactor>
</comment>
<dbReference type="InterPro" id="IPR012675">
    <property type="entry name" value="Beta-grasp_dom_sf"/>
</dbReference>
<dbReference type="PROSITE" id="PS00197">
    <property type="entry name" value="2FE2S_FER_1"/>
    <property type="match status" value="1"/>
</dbReference>
<dbReference type="SUPFAM" id="SSF52343">
    <property type="entry name" value="Ferredoxin reductase-like, C-terminal NADP-linked domain"/>
    <property type="match status" value="1"/>
</dbReference>
<dbReference type="CDD" id="cd06215">
    <property type="entry name" value="FNR_iron_sulfur_binding_1"/>
    <property type="match status" value="1"/>
</dbReference>
<dbReference type="Gene3D" id="3.10.20.30">
    <property type="match status" value="1"/>
</dbReference>
<dbReference type="PRINTS" id="PR00410">
    <property type="entry name" value="PHEHYDRXLASE"/>
</dbReference>
<keyword evidence="5" id="KW-0479">Metal-binding</keyword>
<dbReference type="PROSITE" id="PS51384">
    <property type="entry name" value="FAD_FR"/>
    <property type="match status" value="1"/>
</dbReference>
<dbReference type="InterPro" id="IPR006058">
    <property type="entry name" value="2Fe2S_fd_BS"/>
</dbReference>
<evidence type="ECO:0000256" key="7">
    <source>
        <dbReference type="ARBA" id="ARBA00023002"/>
    </source>
</evidence>
<evidence type="ECO:0000259" key="12">
    <source>
        <dbReference type="PROSITE" id="PS51085"/>
    </source>
</evidence>
<dbReference type="GO" id="GO:0030170">
    <property type="term" value="F:pyridoxal phosphate binding"/>
    <property type="evidence" value="ECO:0007669"/>
    <property type="project" value="InterPro"/>
</dbReference>
<evidence type="ECO:0000259" key="13">
    <source>
        <dbReference type="PROSITE" id="PS51340"/>
    </source>
</evidence>
<dbReference type="InterPro" id="IPR001709">
    <property type="entry name" value="Flavoprot_Pyr_Nucl_cyt_Rdtase"/>
</dbReference>
<evidence type="ECO:0000256" key="3">
    <source>
        <dbReference type="ARBA" id="ARBA00022692"/>
    </source>
</evidence>
<sequence>MLLAKVSQINVYPVKSAGGISVSQGWVEKQGLAFDRRFMLALPDGQMVTARTFPQMLQISSVIVSDGLRFSMKDMPALHLRYQDFKMQEVDSTVWNDTFTAYTTTDEANDWFSRITGRHVELLFTGETSNRYRKKIGHEVSFADGYPLLLISEASLAALNERSAEHHCMSQFRTNLVVSGTEPFAEDGWKRIRIGEVEFDIVKPCERCIMTTVDPATGQPRPTKEPLRTLSQFRANESGGVFFGQNLVAKNEGIIRADDSVEVLEYQEKTIYPDRKEQRVLECVSREEIARDFVTFWLSARQGTMAEYFPGQFISVELIIDGEPQSRCYTLSSSPSRPDLVAISVKRVQDGIVSNWLIDQFHAGDVLLAKAPAGDFHLPSQLSRPLLLLSAGSGVTPMLSMVRYLADRSQLNDVVFYHQCRSVADIPCRDELQALRQQHPGLRVIFSLTQPPVDWFGLKGRFSSAHMRQIPELAQREVFICGPEGFIEQAKTLVTGAGVPEDSCHQELFAVTQERSSEPYQELMIRINDHLISGNNQKTLLEQAESQDVSIPNSCRAGLCGACRVKIDKGQVRQESSPALDALAADQGIVLACCCIPETDIEVSF</sequence>
<dbReference type="PANTHER" id="PTHR47354">
    <property type="entry name" value="NADH OXIDOREDUCTASE HCR"/>
    <property type="match status" value="1"/>
</dbReference>
<protein>
    <submittedName>
        <fullName evidence="15">Stearoyl-CoA 9-desaturase electron transfer partner</fullName>
    </submittedName>
</protein>
<dbReference type="InterPro" id="IPR011037">
    <property type="entry name" value="Pyrv_Knase-like_insert_dom_sf"/>
</dbReference>
<keyword evidence="9" id="KW-0411">Iron-sulfur</keyword>
<dbReference type="EMBL" id="FRFG01000072">
    <property type="protein sequence ID" value="SHO58619.1"/>
    <property type="molecule type" value="Genomic_DNA"/>
</dbReference>
<dbReference type="SUPFAM" id="SSF141673">
    <property type="entry name" value="MOSC N-terminal domain-like"/>
    <property type="match status" value="1"/>
</dbReference>
<evidence type="ECO:0000256" key="4">
    <source>
        <dbReference type="ARBA" id="ARBA00022714"/>
    </source>
</evidence>
<feature type="domain" description="MOSC" evidence="13">
    <location>
        <begin position="113"/>
        <end position="264"/>
    </location>
</feature>
<dbReference type="Proteomes" id="UP000184600">
    <property type="component" value="Unassembled WGS sequence"/>
</dbReference>
<comment type="similarity">
    <text evidence="11">In the N-terminal section; belongs to the FAD-binding oxidoreductase type 6 family.</text>
</comment>